<dbReference type="InterPro" id="IPR011335">
    <property type="entry name" value="Restrct_endonuc-II-like"/>
</dbReference>
<dbReference type="PANTHER" id="PTHR31340:SF3">
    <property type="entry name" value="MITOCHONDRIAL GENOME MAINTENANCE EXONUCLEASE 1"/>
    <property type="match status" value="1"/>
</dbReference>
<comment type="caution">
    <text evidence="1">The sequence shown here is derived from an EMBL/GenBank/DDBJ whole genome shotgun (WGS) entry which is preliminary data.</text>
</comment>
<dbReference type="PANTHER" id="PTHR31340">
    <property type="entry name" value="MITOCHONDRIAL GENOME MAINTENANCE EXONUCLEASE 1"/>
    <property type="match status" value="1"/>
</dbReference>
<dbReference type="GO" id="GO:0006264">
    <property type="term" value="P:mitochondrial DNA replication"/>
    <property type="evidence" value="ECO:0007669"/>
    <property type="project" value="TreeGrafter"/>
</dbReference>
<name>X0WK16_9ZZZZ</name>
<evidence type="ECO:0000313" key="1">
    <source>
        <dbReference type="EMBL" id="GAG13016.1"/>
    </source>
</evidence>
<feature type="non-terminal residue" evidence="1">
    <location>
        <position position="202"/>
    </location>
</feature>
<organism evidence="1">
    <name type="scientific">marine sediment metagenome</name>
    <dbReference type="NCBI Taxonomy" id="412755"/>
    <lineage>
        <taxon>unclassified sequences</taxon>
        <taxon>metagenomes</taxon>
        <taxon>ecological metagenomes</taxon>
    </lineage>
</organism>
<dbReference type="GO" id="GO:0005739">
    <property type="term" value="C:mitochondrion"/>
    <property type="evidence" value="ECO:0007669"/>
    <property type="project" value="TreeGrafter"/>
</dbReference>
<accession>X0WK16</accession>
<dbReference type="GO" id="GO:0008297">
    <property type="term" value="F:single-stranded DNA exodeoxyribonuclease activity"/>
    <property type="evidence" value="ECO:0007669"/>
    <property type="project" value="TreeGrafter"/>
</dbReference>
<reference evidence="1" key="1">
    <citation type="journal article" date="2014" name="Front. Microbiol.">
        <title>High frequency of phylogenetically diverse reductive dehalogenase-homologous genes in deep subseafloor sedimentary metagenomes.</title>
        <authorList>
            <person name="Kawai M."/>
            <person name="Futagami T."/>
            <person name="Toyoda A."/>
            <person name="Takaki Y."/>
            <person name="Nishi S."/>
            <person name="Hori S."/>
            <person name="Arai W."/>
            <person name="Tsubouchi T."/>
            <person name="Morono Y."/>
            <person name="Uchiyama I."/>
            <person name="Ito T."/>
            <person name="Fujiyama A."/>
            <person name="Inagaki F."/>
            <person name="Takami H."/>
        </authorList>
    </citation>
    <scope>NUCLEOTIDE SEQUENCE</scope>
    <source>
        <strain evidence="1">Expedition CK06-06</strain>
    </source>
</reference>
<dbReference type="EMBL" id="BARS01023609">
    <property type="protein sequence ID" value="GAG13016.1"/>
    <property type="molecule type" value="Genomic_DNA"/>
</dbReference>
<protein>
    <recommendedName>
        <fullName evidence="2">PD-(D/E)XK endonuclease-like domain-containing protein</fullName>
    </recommendedName>
</protein>
<dbReference type="Gene3D" id="3.90.320.10">
    <property type="match status" value="1"/>
</dbReference>
<dbReference type="AlphaFoldDB" id="X0WK16"/>
<sequence length="202" mass="23329">MKHNNKFIYPKTVREAIDGKRHYNINDKEKLPSVTTILSKTSPAEKEEGLRKWREKMGEENATRIVDEAAARGTAMHKILENYILKEGYLDLTNVGKDAHNMAMKIIADGLCNITEYYGLESTLYYPGLYAGATDMIALHKNKMAIVDFKQTNKPKKREWIEDYCLQLAAYGMAHDYMHKTQIDKAVIMMCSKDNYYQEFVI</sequence>
<dbReference type="SUPFAM" id="SSF52980">
    <property type="entry name" value="Restriction endonuclease-like"/>
    <property type="match status" value="1"/>
</dbReference>
<gene>
    <name evidence="1" type="ORF">S01H1_37575</name>
</gene>
<evidence type="ECO:0008006" key="2">
    <source>
        <dbReference type="Google" id="ProtNLM"/>
    </source>
</evidence>
<proteinExistence type="predicted"/>
<dbReference type="InterPro" id="IPR011604">
    <property type="entry name" value="PDDEXK-like_dom_sf"/>
</dbReference>